<dbReference type="EMBL" id="UOGE01000114">
    <property type="protein sequence ID" value="VAX25982.1"/>
    <property type="molecule type" value="Genomic_DNA"/>
</dbReference>
<dbReference type="SUPFAM" id="SSF51735">
    <property type="entry name" value="NAD(P)-binding Rossmann-fold domains"/>
    <property type="match status" value="1"/>
</dbReference>
<sequence>MTNIVKPVALITGAARRLGSAISHKLAENGYRIAIHYRDSAEEAFSLAERLNTACGEGSAITFQADLLNRESVINLPELVHNAFGRLDLLVNSASIFEKTDISKVTQSSIALFHDIHVVTPALLSIASAKWLKISQPGRIVNMVDVYADFAKKGYLPYTISKAGLKALTRQLAAELAPDILVNAIAPGAILEPSANTGESSEAIIKKIPMRRFGSPGDIARTVLFLAETEYITGQTIVVDGGRSLGI</sequence>
<evidence type="ECO:0000256" key="2">
    <source>
        <dbReference type="ARBA" id="ARBA00023002"/>
    </source>
</evidence>
<protein>
    <submittedName>
        <fullName evidence="3">FolM Alternative dihydrofolate reductase 1</fullName>
    </submittedName>
</protein>
<dbReference type="InterPro" id="IPR002347">
    <property type="entry name" value="SDR_fam"/>
</dbReference>
<dbReference type="PANTHER" id="PTHR43639:SF1">
    <property type="entry name" value="SHORT-CHAIN DEHYDROGENASE_REDUCTASE FAMILY PROTEIN"/>
    <property type="match status" value="1"/>
</dbReference>
<dbReference type="PROSITE" id="PS00061">
    <property type="entry name" value="ADH_SHORT"/>
    <property type="match status" value="1"/>
</dbReference>
<dbReference type="Gene3D" id="3.40.50.720">
    <property type="entry name" value="NAD(P)-binding Rossmann-like Domain"/>
    <property type="match status" value="1"/>
</dbReference>
<comment type="similarity">
    <text evidence="1">Belongs to the short-chain dehydrogenases/reductases (SDR) family.</text>
</comment>
<dbReference type="InterPro" id="IPR036291">
    <property type="entry name" value="NAD(P)-bd_dom_sf"/>
</dbReference>
<dbReference type="InterPro" id="IPR020904">
    <property type="entry name" value="Sc_DH/Rdtase_CS"/>
</dbReference>
<organism evidence="3">
    <name type="scientific">hydrothermal vent metagenome</name>
    <dbReference type="NCBI Taxonomy" id="652676"/>
    <lineage>
        <taxon>unclassified sequences</taxon>
        <taxon>metagenomes</taxon>
        <taxon>ecological metagenomes</taxon>
    </lineage>
</organism>
<dbReference type="Pfam" id="PF13561">
    <property type="entry name" value="adh_short_C2"/>
    <property type="match status" value="1"/>
</dbReference>
<proteinExistence type="inferred from homology"/>
<reference evidence="3" key="1">
    <citation type="submission" date="2018-06" db="EMBL/GenBank/DDBJ databases">
        <authorList>
            <person name="Zhirakovskaya E."/>
        </authorList>
    </citation>
    <scope>NUCLEOTIDE SEQUENCE</scope>
</reference>
<dbReference type="PANTHER" id="PTHR43639">
    <property type="entry name" value="OXIDOREDUCTASE, SHORT-CHAIN DEHYDROGENASE/REDUCTASE FAMILY (AFU_ORTHOLOGUE AFUA_5G02870)"/>
    <property type="match status" value="1"/>
</dbReference>
<dbReference type="PRINTS" id="PR00080">
    <property type="entry name" value="SDRFAMILY"/>
</dbReference>
<gene>
    <name evidence="3" type="ORF">MNBD_NITROSPINAE02-1651</name>
</gene>
<evidence type="ECO:0000256" key="1">
    <source>
        <dbReference type="ARBA" id="ARBA00006484"/>
    </source>
</evidence>
<name>A0A3B1CCP5_9ZZZZ</name>
<keyword evidence="2" id="KW-0560">Oxidoreductase</keyword>
<dbReference type="AlphaFoldDB" id="A0A3B1CCP5"/>
<evidence type="ECO:0000313" key="3">
    <source>
        <dbReference type="EMBL" id="VAX25982.1"/>
    </source>
</evidence>
<dbReference type="PRINTS" id="PR00081">
    <property type="entry name" value="GDHRDH"/>
</dbReference>
<dbReference type="GO" id="GO:0016491">
    <property type="term" value="F:oxidoreductase activity"/>
    <property type="evidence" value="ECO:0007669"/>
    <property type="project" value="UniProtKB-KW"/>
</dbReference>
<accession>A0A3B1CCP5</accession>